<dbReference type="AlphaFoldDB" id="B2JNE2"/>
<proteinExistence type="predicted"/>
<reference evidence="2" key="1">
    <citation type="journal article" date="2014" name="Stand. Genomic Sci.">
        <title>Complete genome sequence of Burkholderia phymatum STM815(T), a broad host range and efficient nitrogen-fixing symbiont of Mimosa species.</title>
        <authorList>
            <person name="Moulin L."/>
            <person name="Klonowska A."/>
            <person name="Caroline B."/>
            <person name="Booth K."/>
            <person name="Vriezen J.A."/>
            <person name="Melkonian R."/>
            <person name="James E.K."/>
            <person name="Young J.P."/>
            <person name="Bena G."/>
            <person name="Hauser L."/>
            <person name="Land M."/>
            <person name="Kyrpides N."/>
            <person name="Bruce D."/>
            <person name="Chain P."/>
            <person name="Copeland A."/>
            <person name="Pitluck S."/>
            <person name="Woyke T."/>
            <person name="Lizotte-Waniewski M."/>
            <person name="Bristow J."/>
            <person name="Riley M."/>
        </authorList>
    </citation>
    <scope>NUCLEOTIDE SEQUENCE [LARGE SCALE GENOMIC DNA]</scope>
    <source>
        <strain evidence="2">DSM 17167 / CIP 108236 / LMG 21445 / STM815</strain>
    </source>
</reference>
<name>B2JNE2_PARP8</name>
<sequence length="90" mass="10185">MRTGFSIVEKRLADRLAARKGVEARARRAQFTKHSIRRHIRKAPCLMAFIRETALFAGFVGRIGGCGYTLICVRRSSPFTEMKARSSELL</sequence>
<evidence type="ECO:0000313" key="1">
    <source>
        <dbReference type="EMBL" id="ACC74444.1"/>
    </source>
</evidence>
<protein>
    <submittedName>
        <fullName evidence="1">Uncharacterized protein</fullName>
    </submittedName>
</protein>
<gene>
    <name evidence="1" type="ordered locus">Bphy_5366</name>
</gene>
<keyword evidence="2" id="KW-1185">Reference proteome</keyword>
<dbReference type="EMBL" id="CP001044">
    <property type="protein sequence ID" value="ACC74444.1"/>
    <property type="molecule type" value="Genomic_DNA"/>
</dbReference>
<organism evidence="1 2">
    <name type="scientific">Paraburkholderia phymatum (strain DSM 17167 / CIP 108236 / LMG 21445 / STM815)</name>
    <name type="common">Burkholderia phymatum</name>
    <dbReference type="NCBI Taxonomy" id="391038"/>
    <lineage>
        <taxon>Bacteria</taxon>
        <taxon>Pseudomonadati</taxon>
        <taxon>Pseudomonadota</taxon>
        <taxon>Betaproteobacteria</taxon>
        <taxon>Burkholderiales</taxon>
        <taxon>Burkholderiaceae</taxon>
        <taxon>Paraburkholderia</taxon>
    </lineage>
</organism>
<accession>B2JNE2</accession>
<evidence type="ECO:0000313" key="2">
    <source>
        <dbReference type="Proteomes" id="UP000001192"/>
    </source>
</evidence>
<dbReference type="HOGENOM" id="CLU_2435201_0_0_4"/>
<dbReference type="STRING" id="391038.Bphy_5366"/>
<dbReference type="Proteomes" id="UP000001192">
    <property type="component" value="Chromosome 2"/>
</dbReference>
<dbReference type="KEGG" id="bph:Bphy_5366"/>